<dbReference type="PANTHER" id="PTHR47245:SF2">
    <property type="entry name" value="PEPTIDYL-PROLYL CIS-TRANS ISOMERASE HP_0175-RELATED"/>
    <property type="match status" value="1"/>
</dbReference>
<protein>
    <submittedName>
        <fullName evidence="3">SurA N-terminal domain-containing protein</fullName>
    </submittedName>
</protein>
<dbReference type="PANTHER" id="PTHR47245">
    <property type="entry name" value="PEPTIDYLPROLYL ISOMERASE"/>
    <property type="match status" value="1"/>
</dbReference>
<dbReference type="EMBL" id="JACXYY010000005">
    <property type="protein sequence ID" value="MBD3915716.1"/>
    <property type="molecule type" value="Genomic_DNA"/>
</dbReference>
<name>A0ABR8MI26_9ACTN</name>
<feature type="chain" id="PRO_5045284486" evidence="2">
    <location>
        <begin position="35"/>
        <end position="271"/>
    </location>
</feature>
<feature type="region of interest" description="Disordered" evidence="1">
    <location>
        <begin position="33"/>
        <end position="78"/>
    </location>
</feature>
<sequence length="271" mass="28496">MNSLMRTPRPRTRRTRTALAALATAALLGLSACGGGGDGDAKADDSAASGSPSADASPDASDGADAAPKPDLDGIPDVVAEVNGEEITKDEFTPVYEASFAQAASQAQMGGEAPDEDALKKSTVDDLVDTELLTQEAASRGIEVSDDDVEAELTKLAEQNGMKSGDELLKAVAAQGMDADTARSQVQTQVLVEQLVTDEKGPIEPTEKELREIYDAAKKQQEQSGQEGQAFPPFKQVHDQVEEQARSQEIGKVAQSLVTGLRKDADITINI</sequence>
<evidence type="ECO:0000313" key="4">
    <source>
        <dbReference type="Proteomes" id="UP000649289"/>
    </source>
</evidence>
<organism evidence="3 4">
    <name type="scientific">Nocardioides hwasunensis</name>
    <dbReference type="NCBI Taxonomy" id="397258"/>
    <lineage>
        <taxon>Bacteria</taxon>
        <taxon>Bacillati</taxon>
        <taxon>Actinomycetota</taxon>
        <taxon>Actinomycetes</taxon>
        <taxon>Propionibacteriales</taxon>
        <taxon>Nocardioidaceae</taxon>
        <taxon>Nocardioides</taxon>
    </lineage>
</organism>
<evidence type="ECO:0000256" key="1">
    <source>
        <dbReference type="SAM" id="MobiDB-lite"/>
    </source>
</evidence>
<dbReference type="RefSeq" id="WP_191200031.1">
    <property type="nucleotide sequence ID" value="NZ_BAAAPA010000007.1"/>
</dbReference>
<dbReference type="PROSITE" id="PS51257">
    <property type="entry name" value="PROKAR_LIPOPROTEIN"/>
    <property type="match status" value="1"/>
</dbReference>
<reference evidence="3 4" key="1">
    <citation type="submission" date="2020-09" db="EMBL/GenBank/DDBJ databases">
        <title>novel species in genus Nocardioides.</title>
        <authorList>
            <person name="Zhang G."/>
        </authorList>
    </citation>
    <scope>NUCLEOTIDE SEQUENCE [LARGE SCALE GENOMIC DNA]</scope>
    <source>
        <strain evidence="3 4">19197</strain>
    </source>
</reference>
<accession>A0ABR8MI26</accession>
<dbReference type="Pfam" id="PF13624">
    <property type="entry name" value="SurA_N_3"/>
    <property type="match status" value="1"/>
</dbReference>
<keyword evidence="2" id="KW-0732">Signal</keyword>
<keyword evidence="4" id="KW-1185">Reference proteome</keyword>
<feature type="compositionally biased region" description="Low complexity" evidence="1">
    <location>
        <begin position="46"/>
        <end position="67"/>
    </location>
</feature>
<dbReference type="InterPro" id="IPR027304">
    <property type="entry name" value="Trigger_fact/SurA_dom_sf"/>
</dbReference>
<dbReference type="SUPFAM" id="SSF109998">
    <property type="entry name" value="Triger factor/SurA peptide-binding domain-like"/>
    <property type="match status" value="1"/>
</dbReference>
<evidence type="ECO:0000256" key="2">
    <source>
        <dbReference type="SAM" id="SignalP"/>
    </source>
</evidence>
<dbReference type="InterPro" id="IPR050245">
    <property type="entry name" value="PrsA_foldase"/>
</dbReference>
<feature type="signal peptide" evidence="2">
    <location>
        <begin position="1"/>
        <end position="34"/>
    </location>
</feature>
<gene>
    <name evidence="3" type="ORF">IEZ25_13915</name>
</gene>
<proteinExistence type="predicted"/>
<evidence type="ECO:0000313" key="3">
    <source>
        <dbReference type="EMBL" id="MBD3915716.1"/>
    </source>
</evidence>
<comment type="caution">
    <text evidence="3">The sequence shown here is derived from an EMBL/GenBank/DDBJ whole genome shotgun (WGS) entry which is preliminary data.</text>
</comment>
<dbReference type="Gene3D" id="1.10.4030.10">
    <property type="entry name" value="Porin chaperone SurA, peptide-binding domain"/>
    <property type="match status" value="1"/>
</dbReference>
<dbReference type="Proteomes" id="UP000649289">
    <property type="component" value="Unassembled WGS sequence"/>
</dbReference>